<evidence type="ECO:0000259" key="6">
    <source>
        <dbReference type="PROSITE" id="PS51265"/>
    </source>
</evidence>
<feature type="compositionally biased region" description="Low complexity" evidence="5">
    <location>
        <begin position="923"/>
        <end position="935"/>
    </location>
</feature>
<feature type="domain" description="DBF4-type" evidence="6">
    <location>
        <begin position="281"/>
        <end position="330"/>
    </location>
</feature>
<feature type="region of interest" description="Disordered" evidence="5">
    <location>
        <begin position="94"/>
        <end position="131"/>
    </location>
</feature>
<feature type="compositionally biased region" description="Polar residues" evidence="5">
    <location>
        <begin position="1393"/>
        <end position="1414"/>
    </location>
</feature>
<dbReference type="InterPro" id="IPR038545">
    <property type="entry name" value="Znf_DBF_sf"/>
</dbReference>
<feature type="compositionally biased region" description="Pro residues" evidence="5">
    <location>
        <begin position="499"/>
        <end position="513"/>
    </location>
</feature>
<evidence type="ECO:0000256" key="5">
    <source>
        <dbReference type="SAM" id="MobiDB-lite"/>
    </source>
</evidence>
<dbReference type="InterPro" id="IPR051590">
    <property type="entry name" value="Replication_Regulatory_Kinase"/>
</dbReference>
<gene>
    <name evidence="7" type="ORF">NTJ_09507</name>
</gene>
<feature type="region of interest" description="Disordered" evidence="5">
    <location>
        <begin position="439"/>
        <end position="824"/>
    </location>
</feature>
<feature type="compositionally biased region" description="Basic residues" evidence="5">
    <location>
        <begin position="1363"/>
        <end position="1384"/>
    </location>
</feature>
<feature type="region of interest" description="Disordered" evidence="5">
    <location>
        <begin position="338"/>
        <end position="386"/>
    </location>
</feature>
<feature type="region of interest" description="Disordered" evidence="5">
    <location>
        <begin position="1345"/>
        <end position="1422"/>
    </location>
</feature>
<evidence type="ECO:0000313" key="7">
    <source>
        <dbReference type="EMBL" id="BES96694.1"/>
    </source>
</evidence>
<organism evidence="7 8">
    <name type="scientific">Nesidiocoris tenuis</name>
    <dbReference type="NCBI Taxonomy" id="355587"/>
    <lineage>
        <taxon>Eukaryota</taxon>
        <taxon>Metazoa</taxon>
        <taxon>Ecdysozoa</taxon>
        <taxon>Arthropoda</taxon>
        <taxon>Hexapoda</taxon>
        <taxon>Insecta</taxon>
        <taxon>Pterygota</taxon>
        <taxon>Neoptera</taxon>
        <taxon>Paraneoptera</taxon>
        <taxon>Hemiptera</taxon>
        <taxon>Heteroptera</taxon>
        <taxon>Panheteroptera</taxon>
        <taxon>Cimicomorpha</taxon>
        <taxon>Miridae</taxon>
        <taxon>Dicyphina</taxon>
        <taxon>Nesidiocoris</taxon>
    </lineage>
</organism>
<feature type="compositionally biased region" description="Polar residues" evidence="5">
    <location>
        <begin position="446"/>
        <end position="467"/>
    </location>
</feature>
<dbReference type="Pfam" id="PF07535">
    <property type="entry name" value="zf-DBF"/>
    <property type="match status" value="1"/>
</dbReference>
<feature type="compositionally biased region" description="Acidic residues" evidence="5">
    <location>
        <begin position="905"/>
        <end position="918"/>
    </location>
</feature>
<reference evidence="7 8" key="1">
    <citation type="submission" date="2023-09" db="EMBL/GenBank/DDBJ databases">
        <title>Nesidiocoris tenuis whole genome shotgun sequence.</title>
        <authorList>
            <person name="Shibata T."/>
            <person name="Shimoda M."/>
            <person name="Kobayashi T."/>
            <person name="Uehara T."/>
        </authorList>
    </citation>
    <scope>NUCLEOTIDE SEQUENCE [LARGE SCALE GENOMIC DNA]</scope>
    <source>
        <strain evidence="7 8">Japan</strain>
    </source>
</reference>
<sequence>MVSPSKQQNKKVLERRIKGSPGPSNPTASVSGSRRTKISSKPLANRRFYLDIKNHSSLKKLSDQLMLLGGKPELFLDKDVDYVVTDRENFNSKKRLPLDRTPTPSPLPSFCSVSPATTDSPTDGLGNKKTRSRAEAMLERVRQQPQKTTGDILDNATSWNIPVYPLPKFLAWLEKFNSKVEKSPNPASDSTKGLKILSGCYLKVEAGNLRPDFKQFPSWPSLPFSLADKPKPLAEKIVTTPKGKTENWSLNKTPRNELASNVPSNRMTRRVRRTKEASSAVGGGHGYCEICRTHYDQLDSHTASAQHLKIVADSSQYSQLDSIIQRNHLGSGNLRKSLRIAKSPPPASAPSQARMGGRHSLNGASASASGGGTNASGDRNLAETADMITTPVSREVARSLRLREYSVSIGPMVNGFGPAMPTKSKTSFPLNKLASPTQVVPPLLPSAQSVNVNGCTRRSQRSRNTSETSDKEAGDDVWAPPTTDRNLRSRKASSAQTPMTPPPPERLPSPPPVEKLSPPAVKSGSACERAVTRSDRCSRRSEDRNSRRSEDRISLRSEDRSSSDKDHRPASRLQEKERVSLRLKSPGLPPAAKVSVMTRSYREPSVDVEKTPRSPSPTKSVAESGPLQLKLRYRRLRCQDSKSSDDCSDSRTKRAKVDVNEDDRQSEGVDADDDLPLNNRLSPIVNKSDDFGDQQKTPRKRWQSDGDSGRKKKSKRKAADRSSSQENYSVNRDEVLENDDDDGEHPDDEDGTSGAANETPLDDWDATHDRIRTLRHKDRSHFYGELESEDSPPSIAQNSSSRTSKNARKKSFASKPRVTKKRLSVEEKLIEDNKSYYKVEVLNSKLRSTEYFVSQRQAEERVNGDVEGIKPVVVRFKKIRTAELALLSDEAENFMFGEPKRETDSGEEDDGQLPDEEAEPRSKSGLSSDRLGSSSIKLETDSSQHSDLVAVKARSSCDFSSPLKIRIKQEPVESEGDEDVDVDPSTLNYLFEKPLSKEPWIEALKRQQEGTEHYIPMSHDYPKIILPYQVKRRRRKLSTKKPESMSSPVKSTPPAICAAGGYSSAPPSSPFPKKSRVSRLIAEDKPRKSPRHVKKRKLCNCGCQGPIDTVKCIPSKKSEDITEQANRSCHASTLAIMSSLMKRRPVRECTEKMISYEEESSLTETIESSGSNSNSADAMKSGPTPEQSLALSVVLRLGDFEFTPWGDKIAEALVTGSNHLEDYEPGSCLGVDPACFETDAPLDHSPGLKVSLDEILHTSSSRVHLPLEEIYPQSRPFRAIKNQNDSCASSDCSDFLSYLDDDHPSTKKRKKRRNLTGWPMEKPRKKFKDASSSGSCLLMNVRAPNTPEHADAPLASPLARTPSRGRGRGRGRGRPPKTSPRRVRPYVSATLPVPSTRTSASEQDGIPTSPQSAEVANLPPKKKLSRLSAARALYKF</sequence>
<accession>A0ABN7AYR4</accession>
<dbReference type="Proteomes" id="UP001307889">
    <property type="component" value="Chromosome 7"/>
</dbReference>
<evidence type="ECO:0000256" key="1">
    <source>
        <dbReference type="ARBA" id="ARBA00022723"/>
    </source>
</evidence>
<feature type="compositionally biased region" description="Polar residues" evidence="5">
    <location>
        <begin position="794"/>
        <end position="804"/>
    </location>
</feature>
<dbReference type="PANTHER" id="PTHR15375:SF26">
    <property type="entry name" value="PROTEIN CHIFFON"/>
    <property type="match status" value="1"/>
</dbReference>
<dbReference type="Gene3D" id="6.10.250.3410">
    <property type="entry name" value="DBF zinc finger"/>
    <property type="match status" value="1"/>
</dbReference>
<dbReference type="SMART" id="SM00586">
    <property type="entry name" value="ZnF_DBF"/>
    <property type="match status" value="1"/>
</dbReference>
<feature type="compositionally biased region" description="Basic residues" evidence="5">
    <location>
        <begin position="805"/>
        <end position="822"/>
    </location>
</feature>
<feature type="region of interest" description="Disordered" evidence="5">
    <location>
        <begin position="1"/>
        <end position="39"/>
    </location>
</feature>
<name>A0ABN7AYR4_9HEMI</name>
<keyword evidence="1" id="KW-0479">Metal-binding</keyword>
<dbReference type="PANTHER" id="PTHR15375">
    <property type="entry name" value="ACTIVATOR OF S-PHASE KINASE-RELATED"/>
    <property type="match status" value="1"/>
</dbReference>
<keyword evidence="3" id="KW-0862">Zinc</keyword>
<feature type="compositionally biased region" description="Polar residues" evidence="5">
    <location>
        <begin position="111"/>
        <end position="121"/>
    </location>
</feature>
<dbReference type="InterPro" id="IPR006572">
    <property type="entry name" value="Znf_DBF"/>
</dbReference>
<feature type="compositionally biased region" description="Basic and acidic residues" evidence="5">
    <location>
        <begin position="637"/>
        <end position="667"/>
    </location>
</feature>
<evidence type="ECO:0000313" key="8">
    <source>
        <dbReference type="Proteomes" id="UP001307889"/>
    </source>
</evidence>
<feature type="region of interest" description="Disordered" evidence="5">
    <location>
        <begin position="1158"/>
        <end position="1184"/>
    </location>
</feature>
<feature type="region of interest" description="Disordered" evidence="5">
    <location>
        <begin position="1299"/>
        <end position="1333"/>
    </location>
</feature>
<keyword evidence="8" id="KW-1185">Reference proteome</keyword>
<feature type="region of interest" description="Disordered" evidence="5">
    <location>
        <begin position="895"/>
        <end position="947"/>
    </location>
</feature>
<proteinExistence type="predicted"/>
<feature type="compositionally biased region" description="Basic and acidic residues" evidence="5">
    <location>
        <begin position="530"/>
        <end position="580"/>
    </location>
</feature>
<protein>
    <submittedName>
        <fullName evidence="7">ZnF_DBF</fullName>
    </submittedName>
</protein>
<evidence type="ECO:0000256" key="4">
    <source>
        <dbReference type="PROSITE-ProRule" id="PRU00600"/>
    </source>
</evidence>
<dbReference type="PROSITE" id="PS51265">
    <property type="entry name" value="ZF_DBF4"/>
    <property type="match status" value="1"/>
</dbReference>
<feature type="compositionally biased region" description="Acidic residues" evidence="5">
    <location>
        <begin position="736"/>
        <end position="751"/>
    </location>
</feature>
<evidence type="ECO:0000256" key="3">
    <source>
        <dbReference type="ARBA" id="ARBA00022833"/>
    </source>
</evidence>
<evidence type="ECO:0000256" key="2">
    <source>
        <dbReference type="ARBA" id="ARBA00022771"/>
    </source>
</evidence>
<dbReference type="EMBL" id="AP028915">
    <property type="protein sequence ID" value="BES96694.1"/>
    <property type="molecule type" value="Genomic_DNA"/>
</dbReference>
<feature type="compositionally biased region" description="Basic and acidic residues" evidence="5">
    <location>
        <begin position="600"/>
        <end position="612"/>
    </location>
</feature>
<keyword evidence="2 4" id="KW-0863">Zinc-finger</keyword>